<feature type="domain" description="Outer membrane protein beta-barrel" evidence="4">
    <location>
        <begin position="373"/>
        <end position="780"/>
    </location>
</feature>
<organism evidence="5 6">
    <name type="scientific">Seonamhaeicola marinus</name>
    <dbReference type="NCBI Taxonomy" id="1912246"/>
    <lineage>
        <taxon>Bacteria</taxon>
        <taxon>Pseudomonadati</taxon>
        <taxon>Bacteroidota</taxon>
        <taxon>Flavobacteriia</taxon>
        <taxon>Flavobacteriales</taxon>
        <taxon>Flavobacteriaceae</taxon>
    </lineage>
</organism>
<dbReference type="PANTHER" id="PTHR40980">
    <property type="entry name" value="PLUG DOMAIN-CONTAINING PROTEIN"/>
    <property type="match status" value="1"/>
</dbReference>
<dbReference type="Gene3D" id="2.40.170.20">
    <property type="entry name" value="TonB-dependent receptor, beta-barrel domain"/>
    <property type="match status" value="1"/>
</dbReference>
<sequence length="807" mass="92926">MIKRLLLLSFLFLFYVSFGQNFSLKGVVKDEANTPIAFSNIVLLLDNEIIDGTTSNESGVFSFESLKTNTYKIKISYLGFQTFEKEIELIGNIDLGTLLLRENAEALEGVTVVAKRPTVKRLVDRLVFNVENSTLSNNNVLDVLKHTPGVLVHDGSITVKNSAPTVYINDRRVHLSADEVLQLLESTPAENIKSIEVITNPPAKYEAEGGAVLNIVTSKNIVAGYHGSVFGSYKQGFEFPKYSIGTSHFFKTKKLSTYINYNISPRKDYREKDEFVNFIENNTNTSSWETDYNRDRESRYNSINANIDYDFDEKNSIGLTTNMLIAPRRNSQTDVKSSTKVFGANKVLDSTFNTFNESVLESFNMAFTLDYVHKFSREGEQLLVSLHHTNYDYSNFQNVDTDYLFPNNSLIRENRFQTFSSQVIKLNTSQLDYELPINESTSFEAGIKTSHIDSESVLTQYNFEEEERIEDIDNSDNFFYDEENYAAYVSLAKDWEKLSLKVGVRTEYTETTGTSVSENEKSENNYFKIFPSVHVSKTVNDKHELYFNYNKRIYRPRYNQLNPFKFFLNDNSYITGDPRLVPQVDDVFTLGYTLNDTYTFELYYRYENDPAIEIAFQDNEENILKYVNTNINRSISYGFDFMTYTAIAKGWNLYALTSLFYYDNKYVSLESGNQINNTDKWSVYAQIANYFTFLKDNSLTADVSLQYISPLADGPSIVSDRFGLDISLRKTFLKNKASLSIGVTDIFNTQNFNQSTKYLNQDILMQSRMENRQFTVAFNYKFGNTKLKSNKKSIDLNERDRLERSDL</sequence>
<evidence type="ECO:0000256" key="3">
    <source>
        <dbReference type="ARBA" id="ARBA00023237"/>
    </source>
</evidence>
<evidence type="ECO:0000313" key="5">
    <source>
        <dbReference type="EMBL" id="TYA71888.1"/>
    </source>
</evidence>
<keyword evidence="2" id="KW-0472">Membrane</keyword>
<keyword evidence="5" id="KW-0675">Receptor</keyword>
<evidence type="ECO:0000259" key="4">
    <source>
        <dbReference type="Pfam" id="PF14905"/>
    </source>
</evidence>
<dbReference type="Gene3D" id="2.60.40.1120">
    <property type="entry name" value="Carboxypeptidase-like, regulatory domain"/>
    <property type="match status" value="1"/>
</dbReference>
<keyword evidence="3" id="KW-0998">Cell outer membrane</keyword>
<evidence type="ECO:0000313" key="6">
    <source>
        <dbReference type="Proteomes" id="UP000323930"/>
    </source>
</evidence>
<keyword evidence="6" id="KW-1185">Reference proteome</keyword>
<dbReference type="InterPro" id="IPR008969">
    <property type="entry name" value="CarboxyPept-like_regulatory"/>
</dbReference>
<dbReference type="GO" id="GO:0009279">
    <property type="term" value="C:cell outer membrane"/>
    <property type="evidence" value="ECO:0007669"/>
    <property type="project" value="UniProtKB-SubCell"/>
</dbReference>
<protein>
    <submittedName>
        <fullName evidence="5">TonB-dependent receptor</fullName>
    </submittedName>
</protein>
<dbReference type="InterPro" id="IPR036942">
    <property type="entry name" value="Beta-barrel_TonB_sf"/>
</dbReference>
<comment type="caution">
    <text evidence="5">The sequence shown here is derived from an EMBL/GenBank/DDBJ whole genome shotgun (WGS) entry which is preliminary data.</text>
</comment>
<comment type="subcellular location">
    <subcellularLocation>
        <location evidence="1">Cell outer membrane</location>
    </subcellularLocation>
</comment>
<dbReference type="Proteomes" id="UP000323930">
    <property type="component" value="Unassembled WGS sequence"/>
</dbReference>
<dbReference type="EMBL" id="VSDQ01000718">
    <property type="protein sequence ID" value="TYA71888.1"/>
    <property type="molecule type" value="Genomic_DNA"/>
</dbReference>
<dbReference type="PANTHER" id="PTHR40980:SF4">
    <property type="entry name" value="TONB-DEPENDENT RECEPTOR-LIKE BETA-BARREL DOMAIN-CONTAINING PROTEIN"/>
    <property type="match status" value="1"/>
</dbReference>
<dbReference type="SUPFAM" id="SSF49464">
    <property type="entry name" value="Carboxypeptidase regulatory domain-like"/>
    <property type="match status" value="1"/>
</dbReference>
<dbReference type="Pfam" id="PF14905">
    <property type="entry name" value="OMP_b-brl_3"/>
    <property type="match status" value="1"/>
</dbReference>
<dbReference type="SUPFAM" id="SSF56935">
    <property type="entry name" value="Porins"/>
    <property type="match status" value="1"/>
</dbReference>
<gene>
    <name evidence="5" type="ORF">FUA24_20270</name>
</gene>
<name>A0A5D0HKR8_9FLAO</name>
<dbReference type="InterPro" id="IPR041700">
    <property type="entry name" value="OMP_b-brl_3"/>
</dbReference>
<dbReference type="RefSeq" id="WP_148544875.1">
    <property type="nucleotide sequence ID" value="NZ_VSDQ01000718.1"/>
</dbReference>
<evidence type="ECO:0000256" key="1">
    <source>
        <dbReference type="ARBA" id="ARBA00004442"/>
    </source>
</evidence>
<evidence type="ECO:0000256" key="2">
    <source>
        <dbReference type="ARBA" id="ARBA00023136"/>
    </source>
</evidence>
<accession>A0A5D0HKR8</accession>
<reference evidence="5 6" key="1">
    <citation type="submission" date="2019-08" db="EMBL/GenBank/DDBJ databases">
        <title>Seonamhaeicola sediminis sp. nov., isolated from marine sediment.</title>
        <authorList>
            <person name="Cao W.R."/>
        </authorList>
    </citation>
    <scope>NUCLEOTIDE SEQUENCE [LARGE SCALE GENOMIC DNA]</scope>
    <source>
        <strain evidence="5 6">B011</strain>
    </source>
</reference>
<dbReference type="OrthoDB" id="8764943at2"/>
<proteinExistence type="predicted"/>
<dbReference type="Pfam" id="PF13620">
    <property type="entry name" value="CarboxypepD_reg"/>
    <property type="match status" value="1"/>
</dbReference>
<dbReference type="AlphaFoldDB" id="A0A5D0HKR8"/>